<name>A0AAE1FHC0_PETCI</name>
<proteinExistence type="predicted"/>
<keyword evidence="4" id="KW-0175">Coiled coil</keyword>
<organism evidence="6 7">
    <name type="scientific">Petrolisthes cinctipes</name>
    <name type="common">Flat porcelain crab</name>
    <dbReference type="NCBI Taxonomy" id="88211"/>
    <lineage>
        <taxon>Eukaryota</taxon>
        <taxon>Metazoa</taxon>
        <taxon>Ecdysozoa</taxon>
        <taxon>Arthropoda</taxon>
        <taxon>Crustacea</taxon>
        <taxon>Multicrustacea</taxon>
        <taxon>Malacostraca</taxon>
        <taxon>Eumalacostraca</taxon>
        <taxon>Eucarida</taxon>
        <taxon>Decapoda</taxon>
        <taxon>Pleocyemata</taxon>
        <taxon>Anomura</taxon>
        <taxon>Galatheoidea</taxon>
        <taxon>Porcellanidae</taxon>
        <taxon>Petrolisthes</taxon>
    </lineage>
</organism>
<accession>A0AAE1FHC0</accession>
<dbReference type="Proteomes" id="UP001286313">
    <property type="component" value="Unassembled WGS sequence"/>
</dbReference>
<dbReference type="InterPro" id="IPR002110">
    <property type="entry name" value="Ankyrin_rpt"/>
</dbReference>
<feature type="repeat" description="ANK" evidence="3">
    <location>
        <begin position="311"/>
        <end position="343"/>
    </location>
</feature>
<keyword evidence="2 3" id="KW-0040">ANK repeat</keyword>
<dbReference type="PANTHER" id="PTHR24166:SF48">
    <property type="entry name" value="PROTEIN VAPYRIN"/>
    <property type="match status" value="1"/>
</dbReference>
<gene>
    <name evidence="6" type="ORF">Pcinc_020746</name>
</gene>
<evidence type="ECO:0000256" key="3">
    <source>
        <dbReference type="PROSITE-ProRule" id="PRU00023"/>
    </source>
</evidence>
<feature type="region of interest" description="Disordered" evidence="5">
    <location>
        <begin position="1"/>
        <end position="69"/>
    </location>
</feature>
<evidence type="ECO:0000256" key="5">
    <source>
        <dbReference type="SAM" id="MobiDB-lite"/>
    </source>
</evidence>
<reference evidence="6" key="1">
    <citation type="submission" date="2023-10" db="EMBL/GenBank/DDBJ databases">
        <title>Genome assemblies of two species of porcelain crab, Petrolisthes cinctipes and Petrolisthes manimaculis (Anomura: Porcellanidae).</title>
        <authorList>
            <person name="Angst P."/>
        </authorList>
    </citation>
    <scope>NUCLEOTIDE SEQUENCE</scope>
    <source>
        <strain evidence="6">PB745_01</strain>
        <tissue evidence="6">Gill</tissue>
    </source>
</reference>
<evidence type="ECO:0000256" key="4">
    <source>
        <dbReference type="SAM" id="Coils"/>
    </source>
</evidence>
<dbReference type="InterPro" id="IPR050889">
    <property type="entry name" value="Dendritic_Spine_Reg/Scaffold"/>
</dbReference>
<keyword evidence="7" id="KW-1185">Reference proteome</keyword>
<dbReference type="InterPro" id="IPR036770">
    <property type="entry name" value="Ankyrin_rpt-contain_sf"/>
</dbReference>
<evidence type="ECO:0000313" key="7">
    <source>
        <dbReference type="Proteomes" id="UP001286313"/>
    </source>
</evidence>
<feature type="compositionally biased region" description="Basic and acidic residues" evidence="5">
    <location>
        <begin position="50"/>
        <end position="62"/>
    </location>
</feature>
<sequence length="584" mass="66861">MEEMAQSEQHSQDIEARLKNTDNTSDQEDVSQSQDVPHEHQDKPQIQQHIPDKHQDESDRCQKKSQVQELRQSREALRQEVIALEARVMESESRRVKEVESLVEQLLEEQQTRAQDTVKFKAMLAAICQEKDLLVEDVEILQSSLTIEEAEHHDDSLKNNQIISGLKRQYNEVFDENDRLKEEVRSLTSSVEEQRMNNESLVTKNKQLSNVMKNIKQELQEKMEVIQSQELQCNEMECEVRRLEQLLQSAENQWSAEVSDLHTQLRTTRHIHHTLLDSLLLEAVRSGLLHMVTQLLGAGANTEVVNIQSNNGQRALHVAAEEGYKEVTEALLEAGAHHTAHDYHGNLPIHVAARHNCCEVVEVLLKHDPKLTLAPDRQGWTVTQLATSLGHLRILQVVARLQEDILAYTTPEGHTLLHISATNDQLHVSEWLLSNSRLGLRDIIRSHGVLYSQLVHVLLARSLVVAGWFRLSPLIWSIMKWWPLRNLGISFCNWLKRKEETAQRKEYSSLRIQHQEAVCPDGFSSRGCSAKQRAHQAPPKDTIRIVNNTQHLNSADISLAQVPSRIVVERQDTEHGIDLKKKHT</sequence>
<feature type="coiled-coil region" evidence="4">
    <location>
        <begin position="163"/>
        <end position="253"/>
    </location>
</feature>
<dbReference type="Gene3D" id="1.25.40.20">
    <property type="entry name" value="Ankyrin repeat-containing domain"/>
    <property type="match status" value="2"/>
</dbReference>
<dbReference type="SMART" id="SM00248">
    <property type="entry name" value="ANK"/>
    <property type="match status" value="5"/>
</dbReference>
<feature type="compositionally biased region" description="Basic and acidic residues" evidence="5">
    <location>
        <begin position="10"/>
        <end position="20"/>
    </location>
</feature>
<comment type="caution">
    <text evidence="6">The sequence shown here is derived from an EMBL/GenBank/DDBJ whole genome shotgun (WGS) entry which is preliminary data.</text>
</comment>
<keyword evidence="1" id="KW-0677">Repeat</keyword>
<feature type="repeat" description="ANK" evidence="3">
    <location>
        <begin position="344"/>
        <end position="376"/>
    </location>
</feature>
<dbReference type="PANTHER" id="PTHR24166">
    <property type="entry name" value="ROLLING PEBBLES, ISOFORM B"/>
    <property type="match status" value="1"/>
</dbReference>
<dbReference type="EMBL" id="JAWQEG010002112">
    <property type="protein sequence ID" value="KAK3874305.1"/>
    <property type="molecule type" value="Genomic_DNA"/>
</dbReference>
<dbReference type="SUPFAM" id="SSF48403">
    <property type="entry name" value="Ankyrin repeat"/>
    <property type="match status" value="1"/>
</dbReference>
<evidence type="ECO:0000256" key="1">
    <source>
        <dbReference type="ARBA" id="ARBA00022737"/>
    </source>
</evidence>
<dbReference type="PROSITE" id="PS50088">
    <property type="entry name" value="ANK_REPEAT"/>
    <property type="match status" value="2"/>
</dbReference>
<dbReference type="AlphaFoldDB" id="A0AAE1FHC0"/>
<dbReference type="Pfam" id="PF12796">
    <property type="entry name" value="Ank_2"/>
    <property type="match status" value="1"/>
</dbReference>
<evidence type="ECO:0000256" key="2">
    <source>
        <dbReference type="ARBA" id="ARBA00023043"/>
    </source>
</evidence>
<evidence type="ECO:0000313" key="6">
    <source>
        <dbReference type="EMBL" id="KAK3874305.1"/>
    </source>
</evidence>
<dbReference type="PROSITE" id="PS50297">
    <property type="entry name" value="ANK_REP_REGION"/>
    <property type="match status" value="1"/>
</dbReference>
<protein>
    <submittedName>
        <fullName evidence="6">Uncharacterized protein</fullName>
    </submittedName>
</protein>